<protein>
    <submittedName>
        <fullName evidence="1">Uncharacterized protein</fullName>
    </submittedName>
</protein>
<dbReference type="EMBL" id="WBVO01000005">
    <property type="protein sequence ID" value="KAB2810194.1"/>
    <property type="molecule type" value="Genomic_DNA"/>
</dbReference>
<organism evidence="1 2">
    <name type="scientific">Phaeocystidibacter luteus</name>
    <dbReference type="NCBI Taxonomy" id="911197"/>
    <lineage>
        <taxon>Bacteria</taxon>
        <taxon>Pseudomonadati</taxon>
        <taxon>Bacteroidota</taxon>
        <taxon>Flavobacteriia</taxon>
        <taxon>Flavobacteriales</taxon>
        <taxon>Phaeocystidibacteraceae</taxon>
        <taxon>Phaeocystidibacter</taxon>
    </lineage>
</organism>
<keyword evidence="2" id="KW-1185">Reference proteome</keyword>
<accession>A0A6N6RG86</accession>
<evidence type="ECO:0000313" key="2">
    <source>
        <dbReference type="Proteomes" id="UP000468650"/>
    </source>
</evidence>
<proteinExistence type="predicted"/>
<dbReference type="AlphaFoldDB" id="A0A6N6RG86"/>
<name>A0A6N6RG86_9FLAO</name>
<gene>
    <name evidence="1" type="ORF">F8C67_08140</name>
</gene>
<dbReference type="Proteomes" id="UP000468650">
    <property type="component" value="Unassembled WGS sequence"/>
</dbReference>
<evidence type="ECO:0000313" key="1">
    <source>
        <dbReference type="EMBL" id="KAB2810194.1"/>
    </source>
</evidence>
<reference evidence="1 2" key="1">
    <citation type="submission" date="2019-09" db="EMBL/GenBank/DDBJ databases">
        <title>Genomes of family Cryomorphaceae.</title>
        <authorList>
            <person name="Bowman J.P."/>
        </authorList>
    </citation>
    <scope>NUCLEOTIDE SEQUENCE [LARGE SCALE GENOMIC DNA]</scope>
    <source>
        <strain evidence="1 2">LMG 25704</strain>
    </source>
</reference>
<comment type="caution">
    <text evidence="1">The sequence shown here is derived from an EMBL/GenBank/DDBJ whole genome shotgun (WGS) entry which is preliminary data.</text>
</comment>
<sequence>MSPKSVSPADYRCVVNINNQPITMPYPIIISIVEDGQKVRYYGEYRAGSISMDSSFSHHISSSNSDSCELVIRDDSYSYREEESLCEGMPGSYRFMVDRELFQSSYFTIEIKSGCLNVHELVDYEKRGPEINHWFTLRISRPDKVERIQSIENEW</sequence>